<proteinExistence type="inferred from homology"/>
<dbReference type="GO" id="GO:0005777">
    <property type="term" value="C:peroxisome"/>
    <property type="evidence" value="ECO:0007669"/>
    <property type="project" value="TreeGrafter"/>
</dbReference>
<dbReference type="PIRSF" id="PIRSF017288">
    <property type="entry name" value="PMK_GHMP_euk"/>
    <property type="match status" value="1"/>
</dbReference>
<gene>
    <name evidence="13" type="ORF">LtaPh_1514000</name>
</gene>
<dbReference type="Proteomes" id="UP000419144">
    <property type="component" value="Unassembled WGS sequence"/>
</dbReference>
<evidence type="ECO:0000313" key="13">
    <source>
        <dbReference type="EMBL" id="GET87335.1"/>
    </source>
</evidence>
<evidence type="ECO:0000256" key="11">
    <source>
        <dbReference type="ARBA" id="ARBA00023221"/>
    </source>
</evidence>
<dbReference type="GO" id="GO:0010142">
    <property type="term" value="P:farnesyl diphosphate biosynthetic process, mevalonate pathway"/>
    <property type="evidence" value="ECO:0007669"/>
    <property type="project" value="TreeGrafter"/>
</dbReference>
<dbReference type="GO" id="GO:0004631">
    <property type="term" value="F:phosphomevalonate kinase activity"/>
    <property type="evidence" value="ECO:0007669"/>
    <property type="project" value="UniProtKB-EC"/>
</dbReference>
<reference evidence="13" key="1">
    <citation type="submission" date="2019-11" db="EMBL/GenBank/DDBJ databases">
        <title>Leishmania tarentolae CDS.</title>
        <authorList>
            <person name="Goto Y."/>
            <person name="Yamagishi J."/>
        </authorList>
    </citation>
    <scope>NUCLEOTIDE SEQUENCE [LARGE SCALE GENOMIC DNA]</scope>
    <source>
        <strain evidence="13">Parrot Tar II</strain>
    </source>
</reference>
<dbReference type="GO" id="GO:0006694">
    <property type="term" value="P:steroid biosynthetic process"/>
    <property type="evidence" value="ECO:0007669"/>
    <property type="project" value="UniProtKB-KW"/>
</dbReference>
<evidence type="ECO:0000256" key="1">
    <source>
        <dbReference type="ARBA" id="ARBA00005017"/>
    </source>
</evidence>
<dbReference type="GO" id="GO:0019287">
    <property type="term" value="P:isopentenyl diphosphate biosynthetic process, mevalonate pathway"/>
    <property type="evidence" value="ECO:0007669"/>
    <property type="project" value="UniProtKB-UniPathway"/>
</dbReference>
<keyword evidence="8" id="KW-0067">ATP-binding</keyword>
<keyword evidence="5" id="KW-0808">Transferase</keyword>
<dbReference type="GO" id="GO:0005524">
    <property type="term" value="F:ATP binding"/>
    <property type="evidence" value="ECO:0007669"/>
    <property type="project" value="UniProtKB-KW"/>
</dbReference>
<dbReference type="SUPFAM" id="SSF54211">
    <property type="entry name" value="Ribosomal protein S5 domain 2-like"/>
    <property type="match status" value="1"/>
</dbReference>
<keyword evidence="10" id="KW-0443">Lipid metabolism</keyword>
<keyword evidence="14" id="KW-1185">Reference proteome</keyword>
<evidence type="ECO:0000256" key="9">
    <source>
        <dbReference type="ARBA" id="ARBA00022955"/>
    </source>
</evidence>
<evidence type="ECO:0000259" key="12">
    <source>
        <dbReference type="Pfam" id="PF00288"/>
    </source>
</evidence>
<dbReference type="InterPro" id="IPR014721">
    <property type="entry name" value="Ribsml_uS5_D2-typ_fold_subgr"/>
</dbReference>
<comment type="pathway">
    <text evidence="1">Isoprenoid biosynthesis; isopentenyl diphosphate biosynthesis via mevalonate pathway; isopentenyl diphosphate from (R)-mevalonate: step 2/3.</text>
</comment>
<name>A0A640KE27_LEITA</name>
<dbReference type="AlphaFoldDB" id="A0A640KE27"/>
<dbReference type="EMBL" id="BLBS01000019">
    <property type="protein sequence ID" value="GET87335.1"/>
    <property type="molecule type" value="Genomic_DNA"/>
</dbReference>
<feature type="domain" description="GHMP kinase N-terminal" evidence="12">
    <location>
        <begin position="158"/>
        <end position="216"/>
    </location>
</feature>
<evidence type="ECO:0000256" key="5">
    <source>
        <dbReference type="ARBA" id="ARBA00022679"/>
    </source>
</evidence>
<comment type="caution">
    <text evidence="13">The sequence shown here is derived from an EMBL/GenBank/DDBJ whole genome shotgun (WGS) entry which is preliminary data.</text>
</comment>
<evidence type="ECO:0000313" key="14">
    <source>
        <dbReference type="Proteomes" id="UP000419144"/>
    </source>
</evidence>
<dbReference type="VEuPathDB" id="TriTrypDB:LtaPh_1514000"/>
<keyword evidence="9" id="KW-0752">Steroid biosynthesis</keyword>
<evidence type="ECO:0000256" key="6">
    <source>
        <dbReference type="ARBA" id="ARBA00022741"/>
    </source>
</evidence>
<accession>A0A640KE27</accession>
<keyword evidence="11" id="KW-0753">Steroid metabolism</keyword>
<keyword evidence="4" id="KW-0444">Lipid biosynthesis</keyword>
<dbReference type="InterPro" id="IPR020568">
    <property type="entry name" value="Ribosomal_Su5_D2-typ_SF"/>
</dbReference>
<dbReference type="InterPro" id="IPR006204">
    <property type="entry name" value="GHMP_kinase_N_dom"/>
</dbReference>
<comment type="similarity">
    <text evidence="2">Belongs to the GHMP kinase family. Mevalonate kinase subfamily.</text>
</comment>
<dbReference type="Pfam" id="PF00288">
    <property type="entry name" value="GHMP_kinases_N"/>
    <property type="match status" value="1"/>
</dbReference>
<evidence type="ECO:0000256" key="10">
    <source>
        <dbReference type="ARBA" id="ARBA00023098"/>
    </source>
</evidence>
<dbReference type="Gene3D" id="3.30.230.10">
    <property type="match status" value="1"/>
</dbReference>
<dbReference type="InterPro" id="IPR016005">
    <property type="entry name" value="Erg8"/>
</dbReference>
<dbReference type="UniPathway" id="UPA00057">
    <property type="reaction ID" value="UER00099"/>
</dbReference>
<protein>
    <recommendedName>
        <fullName evidence="3">phosphomevalonate kinase</fullName>
        <ecNumber evidence="3">2.7.4.2</ecNumber>
    </recommendedName>
</protein>
<keyword evidence="7" id="KW-0418">Kinase</keyword>
<sequence length="458" mass="48534">MEASAPGKVLILGSYLIVESCSPPNVGISIGVNARFTTRIVKADSAASNASGQTTVHVNSPQFHQTLCFVADTAAPGTVALKQTEGPGSPFIFNAVLYSVAAAQSLGSRTDGELWLELLADNDFYSQRNYLESQGKDVNVANLRALPPHLLLVGAVSKTGLGSSAAMTTSIVGCLCYHFNADGCSHEYIHRIAQIAHSITQGKIGSGFDVYTAVYGTCAYRRFPASRVSMMMDSAQQPTSVEVETLTRCVDMGEVWVPPEPFRLPPGLKLLLGDVHQGGSSTPGMVAKIMAWRKSVVGTPDNLWEQLRCNNEAYIAALRRMIDEAAAKPDVYAASIKALQQVSSLPLLKADSEPMQCIVEASRCAARSRALLRDIGVAADVKVEPVELTNLLDGTAALPGVFAVGCPGAGGYDAVFALVLGNECAAAVEAFWEHYATMTVCPLLVREDPGGLLIKSPA</sequence>
<evidence type="ECO:0000256" key="7">
    <source>
        <dbReference type="ARBA" id="ARBA00022777"/>
    </source>
</evidence>
<organism evidence="13 14">
    <name type="scientific">Leishmania tarentolae</name>
    <name type="common">Sauroleishmania tarentolae</name>
    <dbReference type="NCBI Taxonomy" id="5689"/>
    <lineage>
        <taxon>Eukaryota</taxon>
        <taxon>Discoba</taxon>
        <taxon>Euglenozoa</taxon>
        <taxon>Kinetoplastea</taxon>
        <taxon>Metakinetoplastina</taxon>
        <taxon>Trypanosomatida</taxon>
        <taxon>Trypanosomatidae</taxon>
        <taxon>Leishmaniinae</taxon>
        <taxon>Leishmania</taxon>
        <taxon>lizard Leishmania</taxon>
    </lineage>
</organism>
<evidence type="ECO:0000256" key="2">
    <source>
        <dbReference type="ARBA" id="ARBA00006495"/>
    </source>
</evidence>
<keyword evidence="6" id="KW-0547">Nucleotide-binding</keyword>
<evidence type="ECO:0000256" key="4">
    <source>
        <dbReference type="ARBA" id="ARBA00022516"/>
    </source>
</evidence>
<dbReference type="EC" id="2.7.4.2" evidence="3"/>
<dbReference type="PANTHER" id="PTHR31814:SF2">
    <property type="entry name" value="PHOSPHOMEVALONATE KINASE"/>
    <property type="match status" value="1"/>
</dbReference>
<dbReference type="InterPro" id="IPR035102">
    <property type="entry name" value="Phosphomevalonate_kinase"/>
</dbReference>
<dbReference type="OrthoDB" id="10262935at2759"/>
<evidence type="ECO:0000256" key="3">
    <source>
        <dbReference type="ARBA" id="ARBA00012958"/>
    </source>
</evidence>
<dbReference type="PANTHER" id="PTHR31814">
    <property type="match status" value="1"/>
</dbReference>
<evidence type="ECO:0000256" key="8">
    <source>
        <dbReference type="ARBA" id="ARBA00022840"/>
    </source>
</evidence>